<protein>
    <submittedName>
        <fullName evidence="2">Uncharacterized protein</fullName>
    </submittedName>
</protein>
<proteinExistence type="predicted"/>
<feature type="region of interest" description="Disordered" evidence="1">
    <location>
        <begin position="1"/>
        <end position="24"/>
    </location>
</feature>
<comment type="caution">
    <text evidence="2">The sequence shown here is derived from an EMBL/GenBank/DDBJ whole genome shotgun (WGS) entry which is preliminary data.</text>
</comment>
<feature type="region of interest" description="Disordered" evidence="1">
    <location>
        <begin position="69"/>
        <end position="95"/>
    </location>
</feature>
<accession>A0A9Q1IGG2</accession>
<evidence type="ECO:0000256" key="1">
    <source>
        <dbReference type="SAM" id="MobiDB-lite"/>
    </source>
</evidence>
<reference evidence="2" key="1">
    <citation type="journal article" date="2023" name="Science">
        <title>Genome structures resolve the early diversification of teleost fishes.</title>
        <authorList>
            <person name="Parey E."/>
            <person name="Louis A."/>
            <person name="Montfort J."/>
            <person name="Bouchez O."/>
            <person name="Roques C."/>
            <person name="Iampietro C."/>
            <person name="Lluch J."/>
            <person name="Castinel A."/>
            <person name="Donnadieu C."/>
            <person name="Desvignes T."/>
            <person name="Floi Bucao C."/>
            <person name="Jouanno E."/>
            <person name="Wen M."/>
            <person name="Mejri S."/>
            <person name="Dirks R."/>
            <person name="Jansen H."/>
            <person name="Henkel C."/>
            <person name="Chen W.J."/>
            <person name="Zahm M."/>
            <person name="Cabau C."/>
            <person name="Klopp C."/>
            <person name="Thompson A.W."/>
            <person name="Robinson-Rechavi M."/>
            <person name="Braasch I."/>
            <person name="Lecointre G."/>
            <person name="Bobe J."/>
            <person name="Postlethwait J.H."/>
            <person name="Berthelot C."/>
            <person name="Roest Crollius H."/>
            <person name="Guiguen Y."/>
        </authorList>
    </citation>
    <scope>NUCLEOTIDE SEQUENCE</scope>
    <source>
        <strain evidence="2">WJC10195</strain>
    </source>
</reference>
<organism evidence="2 3">
    <name type="scientific">Synaphobranchus kaupii</name>
    <name type="common">Kaup's arrowtooth eel</name>
    <dbReference type="NCBI Taxonomy" id="118154"/>
    <lineage>
        <taxon>Eukaryota</taxon>
        <taxon>Metazoa</taxon>
        <taxon>Chordata</taxon>
        <taxon>Craniata</taxon>
        <taxon>Vertebrata</taxon>
        <taxon>Euteleostomi</taxon>
        <taxon>Actinopterygii</taxon>
        <taxon>Neopterygii</taxon>
        <taxon>Teleostei</taxon>
        <taxon>Anguilliformes</taxon>
        <taxon>Synaphobranchidae</taxon>
        <taxon>Synaphobranchus</taxon>
    </lineage>
</organism>
<dbReference type="EMBL" id="JAINUF010000017">
    <property type="protein sequence ID" value="KAJ8338837.1"/>
    <property type="molecule type" value="Genomic_DNA"/>
</dbReference>
<dbReference type="Proteomes" id="UP001152622">
    <property type="component" value="Chromosome 17"/>
</dbReference>
<name>A0A9Q1IGG2_SYNKA</name>
<evidence type="ECO:0000313" key="3">
    <source>
        <dbReference type="Proteomes" id="UP001152622"/>
    </source>
</evidence>
<sequence>MRANLMDDSPGHREAQKACGMGQRGQLTDTLGQLGLLFGPKGVVKEESPFQSLSQDTSLHSPLTGHVITSSAHSWHSPPVTDHDGKRQFGKHRIR</sequence>
<evidence type="ECO:0000313" key="2">
    <source>
        <dbReference type="EMBL" id="KAJ8338837.1"/>
    </source>
</evidence>
<gene>
    <name evidence="2" type="ORF">SKAU_G00356230</name>
</gene>
<keyword evidence="3" id="KW-1185">Reference proteome</keyword>
<dbReference type="AlphaFoldDB" id="A0A9Q1IGG2"/>